<keyword evidence="2" id="KW-1185">Reference proteome</keyword>
<dbReference type="InterPro" id="IPR019149">
    <property type="entry name" value="ABHD18"/>
</dbReference>
<dbReference type="AlphaFoldDB" id="A0A9P0K133"/>
<name>A0A9P0K133_ACAOB</name>
<evidence type="ECO:0008006" key="3">
    <source>
        <dbReference type="Google" id="ProtNLM"/>
    </source>
</evidence>
<dbReference type="SUPFAM" id="SSF53474">
    <property type="entry name" value="alpha/beta-Hydrolases"/>
    <property type="match status" value="1"/>
</dbReference>
<dbReference type="EMBL" id="CAKOFQ010006721">
    <property type="protein sequence ID" value="CAH1965112.1"/>
    <property type="molecule type" value="Genomic_DNA"/>
</dbReference>
<dbReference type="Gene3D" id="3.40.50.1820">
    <property type="entry name" value="alpha/beta hydrolase"/>
    <property type="match status" value="1"/>
</dbReference>
<dbReference type="Pfam" id="PF09752">
    <property type="entry name" value="ABHD18"/>
    <property type="match status" value="1"/>
</dbReference>
<reference evidence="1" key="1">
    <citation type="submission" date="2022-03" db="EMBL/GenBank/DDBJ databases">
        <authorList>
            <person name="Sayadi A."/>
        </authorList>
    </citation>
    <scope>NUCLEOTIDE SEQUENCE</scope>
</reference>
<gene>
    <name evidence="1" type="ORF">ACAOBT_LOCUS6164</name>
</gene>
<dbReference type="PANTHER" id="PTHR13617:SF14">
    <property type="entry name" value="PROTEIN ABHD18"/>
    <property type="match status" value="1"/>
</dbReference>
<comment type="caution">
    <text evidence="1">The sequence shown here is derived from an EMBL/GenBank/DDBJ whole genome shotgun (WGS) entry which is preliminary data.</text>
</comment>
<dbReference type="Proteomes" id="UP001152888">
    <property type="component" value="Unassembled WGS sequence"/>
</dbReference>
<protein>
    <recommendedName>
        <fullName evidence="3">Protein ABHD18</fullName>
    </recommendedName>
</protein>
<dbReference type="PANTHER" id="PTHR13617">
    <property type="entry name" value="PROTEIN ABHD18"/>
    <property type="match status" value="1"/>
</dbReference>
<accession>A0A9P0K133</accession>
<evidence type="ECO:0000313" key="1">
    <source>
        <dbReference type="EMBL" id="CAH1965112.1"/>
    </source>
</evidence>
<sequence length="457" mass="51522">MPVSRLDVIYRKILLTKLFTKGWGSPENLQRLFDIRQVISNRETCYKLVPKDYPISIINKTVHSDCRIIEGKFTSPFAVHLHGLVPDEVKESYFQMVLPLKWPSAHKPICIHLAGTGDHYFWRRRNVMAKPLLKAGIGAIILENPYYGIRKPTDQTRSSVHYVTDIFVMGGCLILECIVLLNWCEQVGFGPLGVTGISMGGHMASLAASNWPKPLVLVPCLSWSTASSVFTEGVMSESIDWDMLQKQYLSNKMYCEELSKSCKIVDDPFACELGRTPDIAFETIEDVTAPNVTPHQLITFINDISNCPEIEYKPSSHTKKLFSSTHPSIINLFKQVHPVLLPTKRVIDMKKRAREALWFMRGMMDECTHLKNFTVPFDTSLIISICAKADGYVPRVGVSKIEDIWPGATVKYVECGHVGAYLCSHAIDVTNTGCPILIVPPELSRKKKKVSNKNYWS</sequence>
<dbReference type="InterPro" id="IPR029058">
    <property type="entry name" value="AB_hydrolase_fold"/>
</dbReference>
<proteinExistence type="predicted"/>
<dbReference type="OrthoDB" id="9987145at2759"/>
<evidence type="ECO:0000313" key="2">
    <source>
        <dbReference type="Proteomes" id="UP001152888"/>
    </source>
</evidence>
<organism evidence="1 2">
    <name type="scientific">Acanthoscelides obtectus</name>
    <name type="common">Bean weevil</name>
    <name type="synonym">Bruchus obtectus</name>
    <dbReference type="NCBI Taxonomy" id="200917"/>
    <lineage>
        <taxon>Eukaryota</taxon>
        <taxon>Metazoa</taxon>
        <taxon>Ecdysozoa</taxon>
        <taxon>Arthropoda</taxon>
        <taxon>Hexapoda</taxon>
        <taxon>Insecta</taxon>
        <taxon>Pterygota</taxon>
        <taxon>Neoptera</taxon>
        <taxon>Endopterygota</taxon>
        <taxon>Coleoptera</taxon>
        <taxon>Polyphaga</taxon>
        <taxon>Cucujiformia</taxon>
        <taxon>Chrysomeloidea</taxon>
        <taxon>Chrysomelidae</taxon>
        <taxon>Bruchinae</taxon>
        <taxon>Bruchini</taxon>
        <taxon>Acanthoscelides</taxon>
    </lineage>
</organism>